<protein>
    <submittedName>
        <fullName evidence="1">Uncharacterized protein</fullName>
    </submittedName>
</protein>
<evidence type="ECO:0000313" key="2">
    <source>
        <dbReference type="Proteomes" id="UP001595976"/>
    </source>
</evidence>
<accession>A0ABW0F290</accession>
<reference evidence="2" key="1">
    <citation type="journal article" date="2019" name="Int. J. Syst. Evol. Microbiol.">
        <title>The Global Catalogue of Microorganisms (GCM) 10K type strain sequencing project: providing services to taxonomists for standard genome sequencing and annotation.</title>
        <authorList>
            <consortium name="The Broad Institute Genomics Platform"/>
            <consortium name="The Broad Institute Genome Sequencing Center for Infectious Disease"/>
            <person name="Wu L."/>
            <person name="Ma J."/>
        </authorList>
    </citation>
    <scope>NUCLEOTIDE SEQUENCE [LARGE SCALE GENOMIC DNA]</scope>
    <source>
        <strain evidence="2">CGMCC 1.15643</strain>
    </source>
</reference>
<keyword evidence="2" id="KW-1185">Reference proteome</keyword>
<proteinExistence type="predicted"/>
<organism evidence="1 2">
    <name type="scientific">Bosea minatitlanensis</name>
    <dbReference type="NCBI Taxonomy" id="128782"/>
    <lineage>
        <taxon>Bacteria</taxon>
        <taxon>Pseudomonadati</taxon>
        <taxon>Pseudomonadota</taxon>
        <taxon>Alphaproteobacteria</taxon>
        <taxon>Hyphomicrobiales</taxon>
        <taxon>Boseaceae</taxon>
        <taxon>Bosea</taxon>
    </lineage>
</organism>
<gene>
    <name evidence="1" type="ORF">ACFPK2_08760</name>
</gene>
<dbReference type="RefSeq" id="WP_260348853.1">
    <property type="nucleotide sequence ID" value="NZ_JAOAOS010000006.1"/>
</dbReference>
<dbReference type="Proteomes" id="UP001595976">
    <property type="component" value="Unassembled WGS sequence"/>
</dbReference>
<comment type="caution">
    <text evidence="1">The sequence shown here is derived from an EMBL/GenBank/DDBJ whole genome shotgun (WGS) entry which is preliminary data.</text>
</comment>
<evidence type="ECO:0000313" key="1">
    <source>
        <dbReference type="EMBL" id="MFC5293081.1"/>
    </source>
</evidence>
<sequence>MRNVDTHRMPLIPGPVSIHRRVSSALTRMSNPIGRVKWKSDSFIAEAFEAGYLKREGSGDYLTSKGIGIWFVVNPRPAADPDADRRRDLVAYDEVLLEMGPEIALREARPPLEHRQRVDAAVARIFSDIGYKPGCGKAP</sequence>
<dbReference type="EMBL" id="JBHSLI010000003">
    <property type="protein sequence ID" value="MFC5293081.1"/>
    <property type="molecule type" value="Genomic_DNA"/>
</dbReference>
<name>A0ABW0F290_9HYPH</name>